<feature type="compositionally biased region" description="Basic and acidic residues" evidence="9">
    <location>
        <begin position="82"/>
        <end position="96"/>
    </location>
</feature>
<evidence type="ECO:0000256" key="4">
    <source>
        <dbReference type="ARBA" id="ARBA00022517"/>
    </source>
</evidence>
<dbReference type="GO" id="GO:0006364">
    <property type="term" value="P:rRNA processing"/>
    <property type="evidence" value="ECO:0007669"/>
    <property type="project" value="UniProtKB-UniRule"/>
</dbReference>
<feature type="region of interest" description="Disordered" evidence="9">
    <location>
        <begin position="82"/>
        <end position="120"/>
    </location>
</feature>
<feature type="compositionally biased region" description="Basic residues" evidence="9">
    <location>
        <begin position="97"/>
        <end position="113"/>
    </location>
</feature>
<dbReference type="Pfam" id="PF03879">
    <property type="entry name" value="Cgr1"/>
    <property type="match status" value="1"/>
</dbReference>
<comment type="subcellular location">
    <subcellularLocation>
        <location evidence="2 8">Nucleus</location>
        <location evidence="2 8">Nucleolus</location>
    </subcellularLocation>
</comment>
<keyword evidence="4 8" id="KW-0690">Ribosome biogenesis</keyword>
<name>A0A6C1E825_SACPS</name>
<comment type="function">
    <text evidence="1 8">Involved in nucleolar integrity and required for processing of the pre-rRNA for the 60S ribosome subunit.</text>
</comment>
<protein>
    <recommendedName>
        <fullName evidence="8">rRNA-processing protein</fullName>
    </recommendedName>
</protein>
<accession>A0A6C1E825</accession>
<dbReference type="OrthoDB" id="3942380at2759"/>
<evidence type="ECO:0000256" key="8">
    <source>
        <dbReference type="RuleBase" id="RU363084"/>
    </source>
</evidence>
<evidence type="ECO:0000256" key="3">
    <source>
        <dbReference type="ARBA" id="ARBA00007869"/>
    </source>
</evidence>
<organism evidence="10 11">
    <name type="scientific">Saccharomyces pastorianus</name>
    <name type="common">Lager yeast</name>
    <name type="synonym">Saccharomyces cerevisiae x Saccharomyces eubayanus</name>
    <dbReference type="NCBI Taxonomy" id="27292"/>
    <lineage>
        <taxon>Eukaryota</taxon>
        <taxon>Fungi</taxon>
        <taxon>Dikarya</taxon>
        <taxon>Ascomycota</taxon>
        <taxon>Saccharomycotina</taxon>
        <taxon>Saccharomycetes</taxon>
        <taxon>Saccharomycetales</taxon>
        <taxon>Saccharomycetaceae</taxon>
        <taxon>Saccharomyces</taxon>
    </lineage>
</organism>
<keyword evidence="11" id="KW-1185">Reference proteome</keyword>
<keyword evidence="6" id="KW-0175">Coiled coil</keyword>
<evidence type="ECO:0000256" key="6">
    <source>
        <dbReference type="ARBA" id="ARBA00023054"/>
    </source>
</evidence>
<evidence type="ECO:0000313" key="11">
    <source>
        <dbReference type="Proteomes" id="UP000501346"/>
    </source>
</evidence>
<comment type="similarity">
    <text evidence="3 8">Belongs to the CGR1 family.</text>
</comment>
<reference evidence="10 11" key="1">
    <citation type="journal article" date="2019" name="BMC Genomics">
        <title>Chromosome level assembly and comparative genome analysis confirm lager-brewing yeasts originated from a single hybridization.</title>
        <authorList>
            <person name="Salazar A.N."/>
            <person name="Gorter de Vries A.R."/>
            <person name="van den Broek M."/>
            <person name="Brouwers N."/>
            <person name="de la Torre Cortes P."/>
            <person name="Kuijpers N.G.A."/>
            <person name="Daran J.G."/>
            <person name="Abeel T."/>
        </authorList>
    </citation>
    <scope>NUCLEOTIDE SEQUENCE [LARGE SCALE GENOMIC DNA]</scope>
    <source>
        <strain evidence="10 11">CBS 1483</strain>
    </source>
</reference>
<keyword evidence="5 8" id="KW-0698">rRNA processing</keyword>
<dbReference type="InterPro" id="IPR005579">
    <property type="entry name" value="Cgr1-like"/>
</dbReference>
<evidence type="ECO:0000313" key="10">
    <source>
        <dbReference type="EMBL" id="QID85050.1"/>
    </source>
</evidence>
<dbReference type="EMBL" id="CP049004">
    <property type="protein sequence ID" value="QID85050.1"/>
    <property type="molecule type" value="Genomic_DNA"/>
</dbReference>
<evidence type="ECO:0000256" key="5">
    <source>
        <dbReference type="ARBA" id="ARBA00022552"/>
    </source>
</evidence>
<evidence type="ECO:0000256" key="2">
    <source>
        <dbReference type="ARBA" id="ARBA00004604"/>
    </source>
</evidence>
<gene>
    <name evidence="10" type="ORF">GRS66_007598</name>
</gene>
<evidence type="ECO:0000256" key="7">
    <source>
        <dbReference type="ARBA" id="ARBA00023242"/>
    </source>
</evidence>
<dbReference type="AlphaFoldDB" id="A0A6C1E825"/>
<dbReference type="GO" id="GO:0005730">
    <property type="term" value="C:nucleolus"/>
    <property type="evidence" value="ECO:0007669"/>
    <property type="project" value="UniProtKB-SubCell"/>
</dbReference>
<evidence type="ECO:0000256" key="9">
    <source>
        <dbReference type="SAM" id="MobiDB-lite"/>
    </source>
</evidence>
<sequence length="120" mass="14383">MVNEKVEKPKAAKGTLVSGKVWKVEKAPLRVKSSVVKNKTLTSWELKKQKRLEDKQFKERLTALKDEKEEARQTKITTLRERREKKAENERYERLSAKMHAKKVERLRRREKRNKALKER</sequence>
<keyword evidence="7 8" id="KW-0539">Nucleus</keyword>
<proteinExistence type="inferred from homology"/>
<evidence type="ECO:0000256" key="1">
    <source>
        <dbReference type="ARBA" id="ARBA00004090"/>
    </source>
</evidence>
<dbReference type="Proteomes" id="UP000501346">
    <property type="component" value="Chromosome SeVII-ScVII"/>
</dbReference>